<dbReference type="InterPro" id="IPR029026">
    <property type="entry name" value="tRNA_m1G_MTases_N"/>
</dbReference>
<dbReference type="Gene3D" id="3.40.1280.10">
    <property type="match status" value="1"/>
</dbReference>
<sequence>MDGCVSIWNTSVLKRGGGAHFKLPILPNQQWENVEKLVSNSKPDAVFLSHNCEEGLTIIDFKQDPVVVAINKGSSVLDTLKRESTVKLDNKEDRIKNAHIPSINFDQANWPTKQSVLVVGSISFGAYSFAVNLQETVEQCHVINLPLSRKTESLSPSIEASVLLFDALRQIGKNKNLE</sequence>
<evidence type="ECO:0000313" key="1">
    <source>
        <dbReference type="Ensembl" id="ENSCINP00000033820.1"/>
    </source>
</evidence>
<proteinExistence type="predicted"/>
<reference evidence="1" key="2">
    <citation type="journal article" date="2008" name="Genome Biol.">
        <title>Improved genome assembly and evidence-based global gene model set for the chordate Ciona intestinalis: new insight into intron and operon populations.</title>
        <authorList>
            <person name="Satou Y."/>
            <person name="Mineta K."/>
            <person name="Ogasawara M."/>
            <person name="Sasakura Y."/>
            <person name="Shoguchi E."/>
            <person name="Ueno K."/>
            <person name="Yamada L."/>
            <person name="Matsumoto J."/>
            <person name="Wasserscheid J."/>
            <person name="Dewar K."/>
            <person name="Wiley G.B."/>
            <person name="Macmil S.L."/>
            <person name="Roe B.A."/>
            <person name="Zeller R.W."/>
            <person name="Hastings K.E."/>
            <person name="Lemaire P."/>
            <person name="Lindquist E."/>
            <person name="Endo T."/>
            <person name="Hotta K."/>
            <person name="Inaba K."/>
        </authorList>
    </citation>
    <scope>NUCLEOTIDE SEQUENCE [LARGE SCALE GENOMIC DNA]</scope>
    <source>
        <strain evidence="1">wild type</strain>
    </source>
</reference>
<dbReference type="STRING" id="7719.ENSCINP00000033820"/>
<dbReference type="OMA" id="PNQQWEN"/>
<dbReference type="Ensembl" id="ENSCINT00000033626.1">
    <property type="protein sequence ID" value="ENSCINP00000033820.1"/>
    <property type="gene ID" value="ENSCING00000019042.1"/>
</dbReference>
<accession>H2XVY6</accession>
<reference evidence="2" key="1">
    <citation type="journal article" date="2002" name="Science">
        <title>The draft genome of Ciona intestinalis: insights into chordate and vertebrate origins.</title>
        <authorList>
            <person name="Dehal P."/>
            <person name="Satou Y."/>
            <person name="Campbell R.K."/>
            <person name="Chapman J."/>
            <person name="Degnan B."/>
            <person name="De Tomaso A."/>
            <person name="Davidson B."/>
            <person name="Di Gregorio A."/>
            <person name="Gelpke M."/>
            <person name="Goodstein D.M."/>
            <person name="Harafuji N."/>
            <person name="Hastings K.E."/>
            <person name="Ho I."/>
            <person name="Hotta K."/>
            <person name="Huang W."/>
            <person name="Kawashima T."/>
            <person name="Lemaire P."/>
            <person name="Martinez D."/>
            <person name="Meinertzhagen I.A."/>
            <person name="Necula S."/>
            <person name="Nonaka M."/>
            <person name="Putnam N."/>
            <person name="Rash S."/>
            <person name="Saiga H."/>
            <person name="Satake M."/>
            <person name="Terry A."/>
            <person name="Yamada L."/>
            <person name="Wang H.G."/>
            <person name="Awazu S."/>
            <person name="Azumi K."/>
            <person name="Boore J."/>
            <person name="Branno M."/>
            <person name="Chin-Bow S."/>
            <person name="DeSantis R."/>
            <person name="Doyle S."/>
            <person name="Francino P."/>
            <person name="Keys D.N."/>
            <person name="Haga S."/>
            <person name="Hayashi H."/>
            <person name="Hino K."/>
            <person name="Imai K.S."/>
            <person name="Inaba K."/>
            <person name="Kano S."/>
            <person name="Kobayashi K."/>
            <person name="Kobayashi M."/>
            <person name="Lee B.I."/>
            <person name="Makabe K.W."/>
            <person name="Manohar C."/>
            <person name="Matassi G."/>
            <person name="Medina M."/>
            <person name="Mochizuki Y."/>
            <person name="Mount S."/>
            <person name="Morishita T."/>
            <person name="Miura S."/>
            <person name="Nakayama A."/>
            <person name="Nishizaka S."/>
            <person name="Nomoto H."/>
            <person name="Ohta F."/>
            <person name="Oishi K."/>
            <person name="Rigoutsos I."/>
            <person name="Sano M."/>
            <person name="Sasaki A."/>
            <person name="Sasakura Y."/>
            <person name="Shoguchi E."/>
            <person name="Shin-i T."/>
            <person name="Spagnuolo A."/>
            <person name="Stainier D."/>
            <person name="Suzuki M.M."/>
            <person name="Tassy O."/>
            <person name="Takatori N."/>
            <person name="Tokuoka M."/>
            <person name="Yagi K."/>
            <person name="Yoshizaki F."/>
            <person name="Wada S."/>
            <person name="Zhang C."/>
            <person name="Hyatt P.D."/>
            <person name="Larimer F."/>
            <person name="Detter C."/>
            <person name="Doggett N."/>
            <person name="Glavina T."/>
            <person name="Hawkins T."/>
            <person name="Richardson P."/>
            <person name="Lucas S."/>
            <person name="Kohara Y."/>
            <person name="Levine M."/>
            <person name="Satoh N."/>
            <person name="Rokhsar D.S."/>
        </authorList>
    </citation>
    <scope>NUCLEOTIDE SEQUENCE [LARGE SCALE GENOMIC DNA]</scope>
</reference>
<dbReference type="HOGENOM" id="CLU_1510077_0_0_1"/>
<dbReference type="EMBL" id="EAAA01002283">
    <property type="status" value="NOT_ANNOTATED_CDS"/>
    <property type="molecule type" value="Genomic_DNA"/>
</dbReference>
<organism evidence="1 2">
    <name type="scientific">Ciona intestinalis</name>
    <name type="common">Transparent sea squirt</name>
    <name type="synonym">Ascidia intestinalis</name>
    <dbReference type="NCBI Taxonomy" id="7719"/>
    <lineage>
        <taxon>Eukaryota</taxon>
        <taxon>Metazoa</taxon>
        <taxon>Chordata</taxon>
        <taxon>Tunicata</taxon>
        <taxon>Ascidiacea</taxon>
        <taxon>Phlebobranchia</taxon>
        <taxon>Cionidae</taxon>
        <taxon>Ciona</taxon>
    </lineage>
</organism>
<keyword evidence="2" id="KW-1185">Reference proteome</keyword>
<reference evidence="1" key="3">
    <citation type="submission" date="2025-08" db="UniProtKB">
        <authorList>
            <consortium name="Ensembl"/>
        </authorList>
    </citation>
    <scope>IDENTIFICATION</scope>
</reference>
<protein>
    <submittedName>
        <fullName evidence="1">Uncharacterized protein</fullName>
    </submittedName>
</protein>
<reference evidence="1" key="4">
    <citation type="submission" date="2025-09" db="UniProtKB">
        <authorList>
            <consortium name="Ensembl"/>
        </authorList>
    </citation>
    <scope>IDENTIFICATION</scope>
</reference>
<evidence type="ECO:0000313" key="2">
    <source>
        <dbReference type="Proteomes" id="UP000008144"/>
    </source>
</evidence>
<dbReference type="GeneTree" id="ENSGT00940000172143"/>
<name>H2XVY6_CIOIN</name>
<dbReference type="Proteomes" id="UP000008144">
    <property type="component" value="Chromosome 6"/>
</dbReference>
<dbReference type="AlphaFoldDB" id="H2XVY6"/>
<dbReference type="InParanoid" id="H2XVY6"/>